<dbReference type="SUPFAM" id="SSF47384">
    <property type="entry name" value="Homodimeric domain of signal transducing histidine kinase"/>
    <property type="match status" value="1"/>
</dbReference>
<dbReference type="InterPro" id="IPR003594">
    <property type="entry name" value="HATPase_dom"/>
</dbReference>
<dbReference type="EC" id="2.7.13.3" evidence="3"/>
<sequence length="535" mass="57675">MADTEDERASSRGTDDPVRHAPDPIRGAHHKMASRVRDERRIGHSQIGQLRRKFIRISTLAIAIILVTILLIINGAMSLFIGITLDRSLARIAGENPDAYVTDGSADNSLAAQFIPSLRTGTVDYYVFTVDADGNLVRSSAHAMSDLSASAEQELMSRLLAHNPDLQSDRTVKFEYDGEYFAVRVVDKNAQEEAKAEASSSSSPDRATPTTSAPSSSSSSPASAASGSPTASSATPSPSSSSAKSPSAYNAASDGSGTGSEPGTADIIFLNYTEIRSWQRQLRNLSTAVALLALLVFWLIVVSLSRRAIEPTVRTMENQKRFITNASHELKTPVAIISADAEVLEMMNGENEWTQSIINQSKRLNDLISALVRLTKAGESQKFELTDVDISQVASDAAASFRPVIEQHGLTLDTRIDEGIAAKAEPQSITEIVNILLDNSAKYCDEGGTVTISAASRGGLRSGATLTVSNDYKAGEGQDYSRFFERFYRADESHNSKKEGFGIGLAMAKELVTRMNGTLTVGWRDGRIAFTVALR</sequence>
<dbReference type="Pfam" id="PF02518">
    <property type="entry name" value="HATPase_c"/>
    <property type="match status" value="1"/>
</dbReference>
<dbReference type="InterPro" id="IPR003661">
    <property type="entry name" value="HisK_dim/P_dom"/>
</dbReference>
<evidence type="ECO:0000256" key="3">
    <source>
        <dbReference type="ARBA" id="ARBA00012438"/>
    </source>
</evidence>
<dbReference type="InterPro" id="IPR005467">
    <property type="entry name" value="His_kinase_dom"/>
</dbReference>
<dbReference type="GO" id="GO:0005886">
    <property type="term" value="C:plasma membrane"/>
    <property type="evidence" value="ECO:0007669"/>
    <property type="project" value="UniProtKB-SubCell"/>
</dbReference>
<feature type="transmembrane region" description="Helical" evidence="7">
    <location>
        <begin position="60"/>
        <end position="83"/>
    </location>
</feature>
<evidence type="ECO:0000256" key="1">
    <source>
        <dbReference type="ARBA" id="ARBA00000085"/>
    </source>
</evidence>
<dbReference type="Pfam" id="PF00512">
    <property type="entry name" value="HisKA"/>
    <property type="match status" value="1"/>
</dbReference>
<dbReference type="CDD" id="cd00075">
    <property type="entry name" value="HATPase"/>
    <property type="match status" value="1"/>
</dbReference>
<dbReference type="PANTHER" id="PTHR43547:SF2">
    <property type="entry name" value="HYBRID SIGNAL TRANSDUCTION HISTIDINE KINASE C"/>
    <property type="match status" value="1"/>
</dbReference>
<dbReference type="SUPFAM" id="SSF55874">
    <property type="entry name" value="ATPase domain of HSP90 chaperone/DNA topoisomerase II/histidine kinase"/>
    <property type="match status" value="1"/>
</dbReference>
<dbReference type="InterPro" id="IPR036097">
    <property type="entry name" value="HisK_dim/P_sf"/>
</dbReference>
<keyword evidence="5 9" id="KW-0808">Transferase</keyword>
<evidence type="ECO:0000256" key="2">
    <source>
        <dbReference type="ARBA" id="ARBA00004236"/>
    </source>
</evidence>
<dbReference type="SMART" id="SM00388">
    <property type="entry name" value="HisKA"/>
    <property type="match status" value="1"/>
</dbReference>
<keyword evidence="7" id="KW-0812">Transmembrane</keyword>
<dbReference type="OrthoDB" id="9786919at2"/>
<evidence type="ECO:0000256" key="5">
    <source>
        <dbReference type="ARBA" id="ARBA00022777"/>
    </source>
</evidence>
<dbReference type="EMBL" id="MWWR01000017">
    <property type="protein sequence ID" value="OZG50479.1"/>
    <property type="molecule type" value="Genomic_DNA"/>
</dbReference>
<organism evidence="9 10">
    <name type="scientific">Pseudoscardovia radai</name>
    <dbReference type="NCBI Taxonomy" id="987066"/>
    <lineage>
        <taxon>Bacteria</taxon>
        <taxon>Bacillati</taxon>
        <taxon>Actinomycetota</taxon>
        <taxon>Actinomycetes</taxon>
        <taxon>Bifidobacteriales</taxon>
        <taxon>Bifidobacteriaceae</taxon>
        <taxon>Pseudoscardovia</taxon>
    </lineage>
</organism>
<dbReference type="CDD" id="cd00082">
    <property type="entry name" value="HisKA"/>
    <property type="match status" value="1"/>
</dbReference>
<dbReference type="Proteomes" id="UP000216725">
    <property type="component" value="Unassembled WGS sequence"/>
</dbReference>
<keyword evidence="10" id="KW-1185">Reference proteome</keyword>
<evidence type="ECO:0000256" key="7">
    <source>
        <dbReference type="SAM" id="Phobius"/>
    </source>
</evidence>
<feature type="transmembrane region" description="Helical" evidence="7">
    <location>
        <begin position="285"/>
        <end position="304"/>
    </location>
</feature>
<dbReference type="InterPro" id="IPR036890">
    <property type="entry name" value="HATPase_C_sf"/>
</dbReference>
<proteinExistence type="predicted"/>
<evidence type="ECO:0000256" key="4">
    <source>
        <dbReference type="ARBA" id="ARBA00022553"/>
    </source>
</evidence>
<feature type="compositionally biased region" description="Basic and acidic residues" evidence="6">
    <location>
        <begin position="7"/>
        <end position="23"/>
    </location>
</feature>
<dbReference type="PANTHER" id="PTHR43547">
    <property type="entry name" value="TWO-COMPONENT HISTIDINE KINASE"/>
    <property type="match status" value="1"/>
</dbReference>
<feature type="region of interest" description="Disordered" evidence="6">
    <location>
        <begin position="193"/>
        <end position="260"/>
    </location>
</feature>
<keyword evidence="5 9" id="KW-0418">Kinase</keyword>
<evidence type="ECO:0000259" key="8">
    <source>
        <dbReference type="PROSITE" id="PS50109"/>
    </source>
</evidence>
<gene>
    <name evidence="9" type="ORF">PSRA_1509</name>
</gene>
<evidence type="ECO:0000313" key="10">
    <source>
        <dbReference type="Proteomes" id="UP000216725"/>
    </source>
</evidence>
<keyword evidence="7" id="KW-0472">Membrane</keyword>
<evidence type="ECO:0000256" key="6">
    <source>
        <dbReference type="SAM" id="MobiDB-lite"/>
    </source>
</evidence>
<feature type="region of interest" description="Disordered" evidence="6">
    <location>
        <begin position="1"/>
        <end position="39"/>
    </location>
</feature>
<dbReference type="PROSITE" id="PS50109">
    <property type="entry name" value="HIS_KIN"/>
    <property type="match status" value="1"/>
</dbReference>
<evidence type="ECO:0000313" key="9">
    <source>
        <dbReference type="EMBL" id="OZG50479.1"/>
    </source>
</evidence>
<keyword evidence="4" id="KW-0597">Phosphoprotein</keyword>
<feature type="domain" description="Histidine kinase" evidence="8">
    <location>
        <begin position="325"/>
        <end position="535"/>
    </location>
</feature>
<comment type="subcellular location">
    <subcellularLocation>
        <location evidence="2">Cell membrane</location>
    </subcellularLocation>
</comment>
<dbReference type="AlphaFoldDB" id="A0A261EUE7"/>
<protein>
    <recommendedName>
        <fullName evidence="3">histidine kinase</fullName>
        <ecNumber evidence="3">2.7.13.3</ecNumber>
    </recommendedName>
</protein>
<dbReference type="GO" id="GO:0000155">
    <property type="term" value="F:phosphorelay sensor kinase activity"/>
    <property type="evidence" value="ECO:0007669"/>
    <property type="project" value="InterPro"/>
</dbReference>
<keyword evidence="7" id="KW-1133">Transmembrane helix</keyword>
<reference evidence="9 10" key="1">
    <citation type="journal article" date="2017" name="BMC Genomics">
        <title>Comparative genomic and phylogenomic analyses of the Bifidobacteriaceae family.</title>
        <authorList>
            <person name="Lugli G.A."/>
            <person name="Milani C."/>
            <person name="Turroni F."/>
            <person name="Duranti S."/>
            <person name="Mancabelli L."/>
            <person name="Mangifesta M."/>
            <person name="Ferrario C."/>
            <person name="Modesto M."/>
            <person name="Mattarelli P."/>
            <person name="Jiri K."/>
            <person name="van Sinderen D."/>
            <person name="Ventura M."/>
        </authorList>
    </citation>
    <scope>NUCLEOTIDE SEQUENCE [LARGE SCALE GENOMIC DNA]</scope>
    <source>
        <strain evidence="9 10">DSM 24742</strain>
    </source>
</reference>
<dbReference type="RefSeq" id="WP_094661306.1">
    <property type="nucleotide sequence ID" value="NZ_MWWR01000017.1"/>
</dbReference>
<dbReference type="Gene3D" id="3.30.565.10">
    <property type="entry name" value="Histidine kinase-like ATPase, C-terminal domain"/>
    <property type="match status" value="1"/>
</dbReference>
<dbReference type="SMART" id="SM00387">
    <property type="entry name" value="HATPase_c"/>
    <property type="match status" value="1"/>
</dbReference>
<comment type="caution">
    <text evidence="9">The sequence shown here is derived from an EMBL/GenBank/DDBJ whole genome shotgun (WGS) entry which is preliminary data.</text>
</comment>
<feature type="compositionally biased region" description="Low complexity" evidence="6">
    <location>
        <begin position="197"/>
        <end position="253"/>
    </location>
</feature>
<name>A0A261EUE7_9BIFI</name>
<accession>A0A261EUE7</accession>
<comment type="catalytic activity">
    <reaction evidence="1">
        <text>ATP + protein L-histidine = ADP + protein N-phospho-L-histidine.</text>
        <dbReference type="EC" id="2.7.13.3"/>
    </reaction>
</comment>
<dbReference type="Gene3D" id="1.10.287.130">
    <property type="match status" value="1"/>
</dbReference>